<dbReference type="GO" id="GO:0003978">
    <property type="term" value="F:UDP-glucose 4-epimerase activity"/>
    <property type="evidence" value="ECO:0007669"/>
    <property type="project" value="UniProtKB-EC"/>
</dbReference>
<evidence type="ECO:0000256" key="5">
    <source>
        <dbReference type="ARBA" id="ARBA00013189"/>
    </source>
</evidence>
<organism evidence="12 13">
    <name type="scientific">Lysobacter arenosi</name>
    <dbReference type="NCBI Taxonomy" id="2795387"/>
    <lineage>
        <taxon>Bacteria</taxon>
        <taxon>Pseudomonadati</taxon>
        <taxon>Pseudomonadota</taxon>
        <taxon>Gammaproteobacteria</taxon>
        <taxon>Lysobacterales</taxon>
        <taxon>Lysobacteraceae</taxon>
        <taxon>Lysobacter</taxon>
    </lineage>
</organism>
<evidence type="ECO:0000313" key="13">
    <source>
        <dbReference type="Proteomes" id="UP000663400"/>
    </source>
</evidence>
<keyword evidence="8 10" id="KW-0413">Isomerase</keyword>
<evidence type="ECO:0000256" key="4">
    <source>
        <dbReference type="ARBA" id="ARBA00007637"/>
    </source>
</evidence>
<evidence type="ECO:0000259" key="11">
    <source>
        <dbReference type="Pfam" id="PF01370"/>
    </source>
</evidence>
<keyword evidence="13" id="KW-1185">Reference proteome</keyword>
<evidence type="ECO:0000256" key="2">
    <source>
        <dbReference type="ARBA" id="ARBA00001911"/>
    </source>
</evidence>
<comment type="similarity">
    <text evidence="4 10">Belongs to the NAD(P)-dependent epimerase/dehydratase family.</text>
</comment>
<evidence type="ECO:0000256" key="7">
    <source>
        <dbReference type="ARBA" id="ARBA00023027"/>
    </source>
</evidence>
<comment type="subunit">
    <text evidence="10">Homodimer.</text>
</comment>
<dbReference type="EC" id="5.1.3.2" evidence="5 10"/>
<evidence type="ECO:0000256" key="3">
    <source>
        <dbReference type="ARBA" id="ARBA00004947"/>
    </source>
</evidence>
<keyword evidence="7 10" id="KW-0520">NAD</keyword>
<accession>A0ABX7RF80</accession>
<dbReference type="CDD" id="cd05247">
    <property type="entry name" value="UDP_G4E_1_SDR_e"/>
    <property type="match status" value="1"/>
</dbReference>
<protein>
    <recommendedName>
        <fullName evidence="6 10">UDP-glucose 4-epimerase</fullName>
        <ecNumber evidence="5 10">5.1.3.2</ecNumber>
    </recommendedName>
</protein>
<feature type="domain" description="NAD-dependent epimerase/dehydratase" evidence="11">
    <location>
        <begin position="37"/>
        <end position="285"/>
    </location>
</feature>
<evidence type="ECO:0000313" key="12">
    <source>
        <dbReference type="EMBL" id="QSX76039.1"/>
    </source>
</evidence>
<gene>
    <name evidence="12" type="primary">galE</name>
    <name evidence="12" type="ORF">HIV01_005945</name>
</gene>
<dbReference type="PANTHER" id="PTHR43725:SF53">
    <property type="entry name" value="UDP-ARABINOSE 4-EPIMERASE 1"/>
    <property type="match status" value="1"/>
</dbReference>
<dbReference type="InterPro" id="IPR001509">
    <property type="entry name" value="Epimerase_deHydtase"/>
</dbReference>
<reference evidence="12 13" key="1">
    <citation type="submission" date="2021-02" db="EMBL/GenBank/DDBJ databases">
        <title>Lysobacter arenosi sp. nov., isolated from soil of gangwondo yeongwol, south Korea.</title>
        <authorList>
            <person name="Kim K.R."/>
            <person name="Kim K.H."/>
            <person name="Jeon C.O."/>
        </authorList>
    </citation>
    <scope>NUCLEOTIDE SEQUENCE [LARGE SCALE GENOMIC DNA]</scope>
    <source>
        <strain evidence="12 13">R7</strain>
    </source>
</reference>
<dbReference type="NCBIfam" id="TIGR01179">
    <property type="entry name" value="galE"/>
    <property type="match status" value="1"/>
</dbReference>
<dbReference type="SUPFAM" id="SSF51735">
    <property type="entry name" value="NAD(P)-binding Rossmann-fold domains"/>
    <property type="match status" value="1"/>
</dbReference>
<evidence type="ECO:0000256" key="1">
    <source>
        <dbReference type="ARBA" id="ARBA00000083"/>
    </source>
</evidence>
<dbReference type="Gene3D" id="3.90.25.10">
    <property type="entry name" value="UDP-galactose 4-epimerase, domain 1"/>
    <property type="match status" value="1"/>
</dbReference>
<dbReference type="Gene3D" id="3.40.50.720">
    <property type="entry name" value="NAD(P)-binding Rossmann-like Domain"/>
    <property type="match status" value="1"/>
</dbReference>
<comment type="catalytic activity">
    <reaction evidence="1 10">
        <text>UDP-alpha-D-glucose = UDP-alpha-D-galactose</text>
        <dbReference type="Rhea" id="RHEA:22168"/>
        <dbReference type="ChEBI" id="CHEBI:58885"/>
        <dbReference type="ChEBI" id="CHEBI:66914"/>
        <dbReference type="EC" id="5.1.3.2"/>
    </reaction>
</comment>
<keyword evidence="9 10" id="KW-0119">Carbohydrate metabolism</keyword>
<dbReference type="EMBL" id="CP071517">
    <property type="protein sequence ID" value="QSX76039.1"/>
    <property type="molecule type" value="Genomic_DNA"/>
</dbReference>
<dbReference type="InterPro" id="IPR005886">
    <property type="entry name" value="UDP_G4E"/>
</dbReference>
<dbReference type="InterPro" id="IPR036291">
    <property type="entry name" value="NAD(P)-bd_dom_sf"/>
</dbReference>
<proteinExistence type="inferred from homology"/>
<dbReference type="Proteomes" id="UP000663400">
    <property type="component" value="Chromosome"/>
</dbReference>
<name>A0ABX7RF80_9GAMM</name>
<evidence type="ECO:0000256" key="10">
    <source>
        <dbReference type="RuleBase" id="RU366046"/>
    </source>
</evidence>
<dbReference type="PANTHER" id="PTHR43725">
    <property type="entry name" value="UDP-GLUCOSE 4-EPIMERASE"/>
    <property type="match status" value="1"/>
</dbReference>
<evidence type="ECO:0000256" key="8">
    <source>
        <dbReference type="ARBA" id="ARBA00023235"/>
    </source>
</evidence>
<sequence length="358" mass="38980">MTRSFRLPRTALVGWPRSRQLSWPTAVAESRSVVRAVLVCGGAGYIGSHMAKCLATRGYAVTVLDNLATGHREAVRWGDLIEADLLDRPSLERVFSGRQFDAVMHFCARSLVGESMVRPYDYYANNVIGTLNLFEAMRHSGVDRLVFSSTAAIFGEPVAETIDEMHPKQPINPYGASKLMVERILSDAAQAHGLRSVALRYFNAAGASPDGDIGESHRPETHLIPNVLKAVLGQGPGLKVFGDDYATPDGTCVRDYVHVDDLAQAHELALGYMDEHEGAHAFNLGNGNGFSVRQVIEAAGRVTGRDVPFEVAPRRAGDPAVLVAASGKARRELGWAPVHESIESIIESAWRWHQSPAF</sequence>
<evidence type="ECO:0000256" key="9">
    <source>
        <dbReference type="ARBA" id="ARBA00023277"/>
    </source>
</evidence>
<dbReference type="Pfam" id="PF01370">
    <property type="entry name" value="Epimerase"/>
    <property type="match status" value="1"/>
</dbReference>
<comment type="cofactor">
    <cofactor evidence="2 10">
        <name>NAD(+)</name>
        <dbReference type="ChEBI" id="CHEBI:57540"/>
    </cofactor>
</comment>
<comment type="pathway">
    <text evidence="3 10">Carbohydrate metabolism; galactose metabolism.</text>
</comment>
<evidence type="ECO:0000256" key="6">
    <source>
        <dbReference type="ARBA" id="ARBA00018569"/>
    </source>
</evidence>